<keyword evidence="3" id="KW-0540">Nuclease</keyword>
<keyword evidence="3" id="KW-0255">Endonuclease</keyword>
<keyword evidence="3" id="KW-0378">Hydrolase</keyword>
<dbReference type="RefSeq" id="WP_131924953.1">
    <property type="nucleotide sequence ID" value="NZ_SMAG01000004.1"/>
</dbReference>
<feature type="domain" description="GIY-YIG" evidence="2">
    <location>
        <begin position="6"/>
        <end position="81"/>
    </location>
</feature>
<dbReference type="OrthoDB" id="9807770at2"/>
<proteinExistence type="inferred from homology"/>
<dbReference type="Gene3D" id="3.40.1440.10">
    <property type="entry name" value="GIY-YIG endonuclease"/>
    <property type="match status" value="1"/>
</dbReference>
<comment type="caution">
    <text evidence="3">The sequence shown here is derived from an EMBL/GenBank/DDBJ whole genome shotgun (WGS) entry which is preliminary data.</text>
</comment>
<evidence type="ECO:0000259" key="2">
    <source>
        <dbReference type="PROSITE" id="PS50164"/>
    </source>
</evidence>
<evidence type="ECO:0000256" key="1">
    <source>
        <dbReference type="ARBA" id="ARBA00007435"/>
    </source>
</evidence>
<dbReference type="PROSITE" id="PS50164">
    <property type="entry name" value="GIY_YIG"/>
    <property type="match status" value="1"/>
</dbReference>
<dbReference type="GO" id="GO:0004519">
    <property type="term" value="F:endonuclease activity"/>
    <property type="evidence" value="ECO:0007669"/>
    <property type="project" value="UniProtKB-KW"/>
</dbReference>
<accession>A0A4R3L3U0</accession>
<dbReference type="Pfam" id="PF01541">
    <property type="entry name" value="GIY-YIG"/>
    <property type="match status" value="1"/>
</dbReference>
<organism evidence="3 4">
    <name type="scientific">Hazenella coriacea</name>
    <dbReference type="NCBI Taxonomy" id="1179467"/>
    <lineage>
        <taxon>Bacteria</taxon>
        <taxon>Bacillati</taxon>
        <taxon>Bacillota</taxon>
        <taxon>Bacilli</taxon>
        <taxon>Bacillales</taxon>
        <taxon>Thermoactinomycetaceae</taxon>
        <taxon>Hazenella</taxon>
    </lineage>
</organism>
<dbReference type="InterPro" id="IPR050190">
    <property type="entry name" value="UPF0213_domain"/>
</dbReference>
<evidence type="ECO:0000313" key="3">
    <source>
        <dbReference type="EMBL" id="TCS94323.1"/>
    </source>
</evidence>
<reference evidence="3 4" key="1">
    <citation type="submission" date="2019-03" db="EMBL/GenBank/DDBJ databases">
        <title>Genomic Encyclopedia of Type Strains, Phase IV (KMG-IV): sequencing the most valuable type-strain genomes for metagenomic binning, comparative biology and taxonomic classification.</title>
        <authorList>
            <person name="Goeker M."/>
        </authorList>
    </citation>
    <scope>NUCLEOTIDE SEQUENCE [LARGE SCALE GENOMIC DNA]</scope>
    <source>
        <strain evidence="3 4">DSM 45707</strain>
    </source>
</reference>
<dbReference type="SMART" id="SM00465">
    <property type="entry name" value="GIYc"/>
    <property type="match status" value="1"/>
</dbReference>
<dbReference type="PANTHER" id="PTHR34477">
    <property type="entry name" value="UPF0213 PROTEIN YHBQ"/>
    <property type="match status" value="1"/>
</dbReference>
<comment type="similarity">
    <text evidence="1">Belongs to the UPF0213 family.</text>
</comment>
<dbReference type="SUPFAM" id="SSF82771">
    <property type="entry name" value="GIY-YIG endonuclease"/>
    <property type="match status" value="1"/>
</dbReference>
<dbReference type="InterPro" id="IPR035901">
    <property type="entry name" value="GIY-YIG_endonuc_sf"/>
</dbReference>
<dbReference type="InterPro" id="IPR000305">
    <property type="entry name" value="GIY-YIG_endonuc"/>
</dbReference>
<dbReference type="PANTHER" id="PTHR34477:SF1">
    <property type="entry name" value="UPF0213 PROTEIN YHBQ"/>
    <property type="match status" value="1"/>
</dbReference>
<sequence>MKQKSTSYTVYMLECRDGSIYTGITNDLSKRLTQHAKGKGAKYTRGRLPIQLRYIEQVDTKSAALQREREIKKLPRSKKLSMIQEGRFVNENSKKL</sequence>
<dbReference type="EMBL" id="SMAG01000004">
    <property type="protein sequence ID" value="TCS94323.1"/>
    <property type="molecule type" value="Genomic_DNA"/>
</dbReference>
<name>A0A4R3L3U0_9BACL</name>
<dbReference type="CDD" id="cd10456">
    <property type="entry name" value="GIY-YIG_UPF0213"/>
    <property type="match status" value="1"/>
</dbReference>
<keyword evidence="4" id="KW-1185">Reference proteome</keyword>
<dbReference type="Proteomes" id="UP000294937">
    <property type="component" value="Unassembled WGS sequence"/>
</dbReference>
<dbReference type="AlphaFoldDB" id="A0A4R3L3U0"/>
<gene>
    <name evidence="3" type="ORF">EDD58_104194</name>
</gene>
<protein>
    <submittedName>
        <fullName evidence="3">Putative endonuclease</fullName>
    </submittedName>
</protein>
<evidence type="ECO:0000313" key="4">
    <source>
        <dbReference type="Proteomes" id="UP000294937"/>
    </source>
</evidence>